<dbReference type="OrthoDB" id="74201at2759"/>
<dbReference type="InterPro" id="IPR043129">
    <property type="entry name" value="ATPase_NBD"/>
</dbReference>
<dbReference type="GO" id="GO:0005856">
    <property type="term" value="C:cytoskeleton"/>
    <property type="evidence" value="ECO:0007669"/>
    <property type="project" value="UniProtKB-SubCell"/>
</dbReference>
<organism evidence="8 9">
    <name type="scientific">Stylonychia lemnae</name>
    <name type="common">Ciliate</name>
    <dbReference type="NCBI Taxonomy" id="5949"/>
    <lineage>
        <taxon>Eukaryota</taxon>
        <taxon>Sar</taxon>
        <taxon>Alveolata</taxon>
        <taxon>Ciliophora</taxon>
        <taxon>Intramacronucleata</taxon>
        <taxon>Spirotrichea</taxon>
        <taxon>Stichotrichia</taxon>
        <taxon>Sporadotrichida</taxon>
        <taxon>Oxytrichidae</taxon>
        <taxon>Stylonychinae</taxon>
        <taxon>Stylonychia</taxon>
    </lineage>
</organism>
<dbReference type="SMART" id="SM00268">
    <property type="entry name" value="ACTIN"/>
    <property type="match status" value="1"/>
</dbReference>
<sequence length="371" mass="40782">MDRSALILDLGSESTKAGFAGDVDPKCVIPTITGEYRVKNAEVGQGGYHRLLVGDEALHKSGLLTFYNPVENGVIKDWERAEGFLKYCFSNELKVASEEHNVIMSEVPFQSPADREKLAQLMFETFNVSGFYLANLGLLSVQGSGRQSGIFCESGAHMTHTIPVSDGVVITSAIQRAEFGGKDINELMIKLLSDKGYSFTTTAERLNARQLKEKYCIVAQDYESALEDNEEKYYETPDGTAINFSNERYKGAEAIFKPNDLCGRGVDSIQDMIMKSIEGSDEGVRANLFGTIVLSGGNTLFEGIRDRLQKEIESRAGDPGIVRVIADDSRKYGVFNGASILASSSMMDTMWIQREEYAESGASIVQTKCPQ</sequence>
<name>A0A078AU00_STYLE</name>
<comment type="catalytic activity">
    <reaction evidence="6">
        <text>ATP + H2O = ADP + phosphate + H(+)</text>
        <dbReference type="Rhea" id="RHEA:13065"/>
        <dbReference type="ChEBI" id="CHEBI:15377"/>
        <dbReference type="ChEBI" id="CHEBI:15378"/>
        <dbReference type="ChEBI" id="CHEBI:30616"/>
        <dbReference type="ChEBI" id="CHEBI:43474"/>
        <dbReference type="ChEBI" id="CHEBI:456216"/>
    </reaction>
</comment>
<dbReference type="EMBL" id="CCKQ01013091">
    <property type="protein sequence ID" value="CDW84717.1"/>
    <property type="molecule type" value="Genomic_DNA"/>
</dbReference>
<comment type="subcellular location">
    <subcellularLocation>
        <location evidence="1">Cytoplasm</location>
        <location evidence="1">Cytoskeleton</location>
    </subcellularLocation>
</comment>
<keyword evidence="5" id="KW-0206">Cytoskeleton</keyword>
<dbReference type="InterPro" id="IPR004000">
    <property type="entry name" value="Actin"/>
</dbReference>
<evidence type="ECO:0000256" key="2">
    <source>
        <dbReference type="ARBA" id="ARBA00022490"/>
    </source>
</evidence>
<dbReference type="InParanoid" id="A0A078AU00"/>
<evidence type="ECO:0000313" key="8">
    <source>
        <dbReference type="EMBL" id="CDW84717.1"/>
    </source>
</evidence>
<evidence type="ECO:0000256" key="1">
    <source>
        <dbReference type="ARBA" id="ARBA00004245"/>
    </source>
</evidence>
<keyword evidence="3" id="KW-0547">Nucleotide-binding</keyword>
<proteinExistence type="inferred from homology"/>
<reference evidence="8 9" key="1">
    <citation type="submission" date="2014-06" db="EMBL/GenBank/DDBJ databases">
        <authorList>
            <person name="Swart Estienne"/>
        </authorList>
    </citation>
    <scope>NUCLEOTIDE SEQUENCE [LARGE SCALE GENOMIC DNA]</scope>
    <source>
        <strain evidence="8 9">130c</strain>
    </source>
</reference>
<dbReference type="GO" id="GO:0005524">
    <property type="term" value="F:ATP binding"/>
    <property type="evidence" value="ECO:0007669"/>
    <property type="project" value="UniProtKB-KW"/>
</dbReference>
<dbReference type="AlphaFoldDB" id="A0A078AU00"/>
<evidence type="ECO:0000256" key="4">
    <source>
        <dbReference type="ARBA" id="ARBA00022840"/>
    </source>
</evidence>
<evidence type="ECO:0000256" key="3">
    <source>
        <dbReference type="ARBA" id="ARBA00022741"/>
    </source>
</evidence>
<keyword evidence="9" id="KW-1185">Reference proteome</keyword>
<evidence type="ECO:0000313" key="9">
    <source>
        <dbReference type="Proteomes" id="UP000039865"/>
    </source>
</evidence>
<dbReference type="SUPFAM" id="SSF53067">
    <property type="entry name" value="Actin-like ATPase domain"/>
    <property type="match status" value="2"/>
</dbReference>
<dbReference type="Gene3D" id="3.30.420.40">
    <property type="match status" value="2"/>
</dbReference>
<dbReference type="PRINTS" id="PR00190">
    <property type="entry name" value="ACTIN"/>
</dbReference>
<protein>
    <submittedName>
        <fullName evidence="8">Actin i</fullName>
    </submittedName>
</protein>
<dbReference type="PANTHER" id="PTHR11937">
    <property type="entry name" value="ACTIN"/>
    <property type="match status" value="1"/>
</dbReference>
<comment type="similarity">
    <text evidence="7">Belongs to the actin family.</text>
</comment>
<evidence type="ECO:0000256" key="5">
    <source>
        <dbReference type="ARBA" id="ARBA00023212"/>
    </source>
</evidence>
<gene>
    <name evidence="8" type="primary">Contig12113.g12949</name>
    <name evidence="8" type="ORF">STYLEM_13783</name>
</gene>
<accession>A0A078AU00</accession>
<evidence type="ECO:0000256" key="7">
    <source>
        <dbReference type="RuleBase" id="RU000487"/>
    </source>
</evidence>
<keyword evidence="4" id="KW-0067">ATP-binding</keyword>
<dbReference type="FunFam" id="3.30.420.40:FF:000148">
    <property type="entry name" value="Actin, alpha skeletal muscle"/>
    <property type="match status" value="1"/>
</dbReference>
<dbReference type="Gene3D" id="3.90.640.10">
    <property type="entry name" value="Actin, Chain A, domain 4"/>
    <property type="match status" value="1"/>
</dbReference>
<keyword evidence="2" id="KW-0963">Cytoplasm</keyword>
<dbReference type="Proteomes" id="UP000039865">
    <property type="component" value="Unassembled WGS sequence"/>
</dbReference>
<dbReference type="Pfam" id="PF00022">
    <property type="entry name" value="Actin"/>
    <property type="match status" value="1"/>
</dbReference>
<evidence type="ECO:0000256" key="6">
    <source>
        <dbReference type="ARBA" id="ARBA00049360"/>
    </source>
</evidence>